<dbReference type="InterPro" id="IPR020806">
    <property type="entry name" value="PKS_PP-bd"/>
</dbReference>
<dbReference type="InterPro" id="IPR014043">
    <property type="entry name" value="Acyl_transferase_dom"/>
</dbReference>
<organism evidence="10 11">
    <name type="scientific">Streptomyces hyaluromycini</name>
    <dbReference type="NCBI Taxonomy" id="1377993"/>
    <lineage>
        <taxon>Bacteria</taxon>
        <taxon>Bacillati</taxon>
        <taxon>Actinomycetota</taxon>
        <taxon>Actinomycetes</taxon>
        <taxon>Kitasatosporales</taxon>
        <taxon>Streptomycetaceae</taxon>
        <taxon>Streptomyces</taxon>
    </lineage>
</organism>
<dbReference type="PROSITE" id="PS52004">
    <property type="entry name" value="KS3_2"/>
    <property type="match status" value="1"/>
</dbReference>
<dbReference type="SUPFAM" id="SSF47336">
    <property type="entry name" value="ACP-like"/>
    <property type="match status" value="1"/>
</dbReference>
<accession>A0ABV1XGB8</accession>
<dbReference type="EMBL" id="JBEPEK010001005">
    <property type="protein sequence ID" value="MER7188028.1"/>
    <property type="molecule type" value="Genomic_DNA"/>
</dbReference>
<dbReference type="Gene3D" id="3.30.70.3290">
    <property type="match status" value="1"/>
</dbReference>
<feature type="domain" description="Ketosynthase family 3 (KS3)" evidence="9">
    <location>
        <begin position="530"/>
        <end position="769"/>
    </location>
</feature>
<dbReference type="CDD" id="cd00833">
    <property type="entry name" value="PKS"/>
    <property type="match status" value="1"/>
</dbReference>
<dbReference type="Gene3D" id="1.10.1200.10">
    <property type="entry name" value="ACP-like"/>
    <property type="match status" value="1"/>
</dbReference>
<dbReference type="InterPro" id="IPR014030">
    <property type="entry name" value="Ketoacyl_synth_N"/>
</dbReference>
<dbReference type="SMART" id="SM00827">
    <property type="entry name" value="PKS_AT"/>
    <property type="match status" value="1"/>
</dbReference>
<evidence type="ECO:0000256" key="1">
    <source>
        <dbReference type="ARBA" id="ARBA00022450"/>
    </source>
</evidence>
<dbReference type="PROSITE" id="PS50075">
    <property type="entry name" value="CARRIER"/>
    <property type="match status" value="1"/>
</dbReference>
<feature type="region of interest" description="Disordered" evidence="7">
    <location>
        <begin position="384"/>
        <end position="417"/>
    </location>
</feature>
<dbReference type="PANTHER" id="PTHR43775:SF51">
    <property type="entry name" value="INACTIVE PHENOLPHTHIOCEROL SYNTHESIS POLYKETIDE SYNTHASE TYPE I PKS1-RELATED"/>
    <property type="match status" value="1"/>
</dbReference>
<feature type="domain" description="Carrier" evidence="8">
    <location>
        <begin position="429"/>
        <end position="504"/>
    </location>
</feature>
<dbReference type="InterPro" id="IPR016039">
    <property type="entry name" value="Thiolase-like"/>
</dbReference>
<evidence type="ECO:0000256" key="6">
    <source>
        <dbReference type="ARBA" id="ARBA00023315"/>
    </source>
</evidence>
<evidence type="ECO:0000256" key="7">
    <source>
        <dbReference type="SAM" id="MobiDB-lite"/>
    </source>
</evidence>
<evidence type="ECO:0000259" key="8">
    <source>
        <dbReference type="PROSITE" id="PS50075"/>
    </source>
</evidence>
<dbReference type="InterPro" id="IPR009081">
    <property type="entry name" value="PP-bd_ACP"/>
</dbReference>
<sequence>GTLDALAAGAPAPGAVLGHAPVRTAATVAFLFPGQGSQRAGAGLELHRTAPAFADALDEVCSLFDAHLDRPLRRILFATPGSPDAELLDHTQYTQAGLFALGTALYRLIERHAPAPDFVLGHSIGGLTAAHVAGVLSLPDAVTLVAARGRLMGEARAGGAMIAVEATAGEADAVLADYAGRLALAAVNGPRSVVVSGDAEAAAEAAERFADRGRRTRRLKVSHAFHSPHMDGAVAEFRRIAATLAFNPPALGVISDVTGLPAGPDELTSPDYWAEHIRRPVRFHDAVRQLAAQGVTACAELGPGNVLTALTRSSADRPAAVIPLLRPGTPEPLSLLTGLAELDVAGADIDWSDVFAGRPRERTPLPTYAFQRRPFRFATAERPMGGGAAEVDGAPADGAPTARARSPRPQPSSVPSAAAAVPDVLAAGADPLALVRTVAADVLGVTPGQELDPGRTFKELGLDSLGAVEFADRLSRATGRWLPPTLTYDHPTPLTLARHLAAETGDPGPGTAAAPGTTKAKAQGTAEAEDDPVAVVATAGRWPGGADTPERLWELLASGTDATSGFPLDRGWDEDLYDPEPGRPGRSYVRRGGFLHDADRFDADFFGLSPREAEATDPQQRLLLETSWELLERAGIDPAALRGSRTGVFVGATQQEYGPRLHEATGDAAGYRLTGASVSVASGRIAYALGLEGPTLTVDTACSSSLVALHLAARAVRSGECTLALAGGVAVMATPGMFTEFSRQRGLAPDGRCKPFAAAADGTAWSEGV</sequence>
<keyword evidence="3" id="KW-0808">Transferase</keyword>
<dbReference type="Gene3D" id="3.40.47.10">
    <property type="match status" value="1"/>
</dbReference>
<dbReference type="Gene3D" id="3.40.366.10">
    <property type="entry name" value="Malonyl-Coenzyme A Acyl Carrier Protein, domain 2"/>
    <property type="match status" value="1"/>
</dbReference>
<dbReference type="SMART" id="SM00825">
    <property type="entry name" value="PKS_KS"/>
    <property type="match status" value="1"/>
</dbReference>
<feature type="non-terminal residue" evidence="10">
    <location>
        <position position="769"/>
    </location>
</feature>
<dbReference type="Pfam" id="PF00109">
    <property type="entry name" value="ketoacyl-synt"/>
    <property type="match status" value="1"/>
</dbReference>
<keyword evidence="5" id="KW-0511">Multifunctional enzyme</keyword>
<evidence type="ECO:0000256" key="4">
    <source>
        <dbReference type="ARBA" id="ARBA00023194"/>
    </source>
</evidence>
<dbReference type="SMART" id="SM01294">
    <property type="entry name" value="PKS_PP_betabranch"/>
    <property type="match status" value="1"/>
</dbReference>
<evidence type="ECO:0000259" key="9">
    <source>
        <dbReference type="PROSITE" id="PS52004"/>
    </source>
</evidence>
<dbReference type="SUPFAM" id="SSF52151">
    <property type="entry name" value="FabD/lysophospholipase-like"/>
    <property type="match status" value="1"/>
</dbReference>
<evidence type="ECO:0000256" key="3">
    <source>
        <dbReference type="ARBA" id="ARBA00022679"/>
    </source>
</evidence>
<name>A0ABV1XGB8_9ACTN</name>
<dbReference type="SMART" id="SM00823">
    <property type="entry name" value="PKS_PP"/>
    <property type="match status" value="1"/>
</dbReference>
<protein>
    <submittedName>
        <fullName evidence="10">Beta-ketoacyl synthase N-terminal-like domain-containing protein</fullName>
    </submittedName>
</protein>
<keyword evidence="2" id="KW-0597">Phosphoprotein</keyword>
<evidence type="ECO:0000313" key="10">
    <source>
        <dbReference type="EMBL" id="MER7188028.1"/>
    </source>
</evidence>
<dbReference type="SUPFAM" id="SSF53901">
    <property type="entry name" value="Thiolase-like"/>
    <property type="match status" value="1"/>
</dbReference>
<reference evidence="10 11" key="1">
    <citation type="submission" date="2024-06" db="EMBL/GenBank/DDBJ databases">
        <title>The Natural Products Discovery Center: Release of the First 8490 Sequenced Strains for Exploring Actinobacteria Biosynthetic Diversity.</title>
        <authorList>
            <person name="Kalkreuter E."/>
            <person name="Kautsar S.A."/>
            <person name="Yang D."/>
            <person name="Bader C.D."/>
            <person name="Teijaro C.N."/>
            <person name="Fluegel L."/>
            <person name="Davis C.M."/>
            <person name="Simpson J.R."/>
            <person name="Lauterbach L."/>
            <person name="Steele A.D."/>
            <person name="Gui C."/>
            <person name="Meng S."/>
            <person name="Li G."/>
            <person name="Viehrig K."/>
            <person name="Ye F."/>
            <person name="Su P."/>
            <person name="Kiefer A.F."/>
            <person name="Nichols A."/>
            <person name="Cepeda A.J."/>
            <person name="Yan W."/>
            <person name="Fan B."/>
            <person name="Jiang Y."/>
            <person name="Adhikari A."/>
            <person name="Zheng C.-J."/>
            <person name="Schuster L."/>
            <person name="Cowan T.M."/>
            <person name="Smanski M.J."/>
            <person name="Chevrette M.G."/>
            <person name="De Carvalho L.P.S."/>
            <person name="Shen B."/>
        </authorList>
    </citation>
    <scope>NUCLEOTIDE SEQUENCE [LARGE SCALE GENOMIC DNA]</scope>
    <source>
        <strain evidence="10 11">NPDC000234</strain>
    </source>
</reference>
<proteinExistence type="predicted"/>
<dbReference type="InterPro" id="IPR020841">
    <property type="entry name" value="PKS_Beta-ketoAc_synthase_dom"/>
</dbReference>
<dbReference type="InterPro" id="IPR016035">
    <property type="entry name" value="Acyl_Trfase/lysoPLipase"/>
</dbReference>
<keyword evidence="6" id="KW-0012">Acyltransferase</keyword>
<dbReference type="InterPro" id="IPR018201">
    <property type="entry name" value="Ketoacyl_synth_AS"/>
</dbReference>
<dbReference type="InterPro" id="IPR050091">
    <property type="entry name" value="PKS_NRPS_Biosynth_Enz"/>
</dbReference>
<keyword evidence="1" id="KW-0596">Phosphopantetheine</keyword>
<feature type="non-terminal residue" evidence="10">
    <location>
        <position position="1"/>
    </location>
</feature>
<dbReference type="InterPro" id="IPR016036">
    <property type="entry name" value="Malonyl_transacylase_ACP-bd"/>
</dbReference>
<gene>
    <name evidence="10" type="ORF">ABT404_52710</name>
</gene>
<dbReference type="InterPro" id="IPR036736">
    <property type="entry name" value="ACP-like_sf"/>
</dbReference>
<feature type="compositionally biased region" description="Low complexity" evidence="7">
    <location>
        <begin position="502"/>
        <end position="526"/>
    </location>
</feature>
<evidence type="ECO:0000256" key="2">
    <source>
        <dbReference type="ARBA" id="ARBA00022553"/>
    </source>
</evidence>
<dbReference type="RefSeq" id="WP_350792819.1">
    <property type="nucleotide sequence ID" value="NZ_JBEPEK010001005.1"/>
</dbReference>
<dbReference type="SUPFAM" id="SSF55048">
    <property type="entry name" value="Probable ACP-binding domain of malonyl-CoA ACP transacylase"/>
    <property type="match status" value="1"/>
</dbReference>
<dbReference type="Proteomes" id="UP001474181">
    <property type="component" value="Unassembled WGS sequence"/>
</dbReference>
<dbReference type="InterPro" id="IPR001227">
    <property type="entry name" value="Ac_transferase_dom_sf"/>
</dbReference>
<comment type="caution">
    <text evidence="10">The sequence shown here is derived from an EMBL/GenBank/DDBJ whole genome shotgun (WGS) entry which is preliminary data.</text>
</comment>
<dbReference type="Pfam" id="PF00698">
    <property type="entry name" value="Acyl_transf_1"/>
    <property type="match status" value="1"/>
</dbReference>
<keyword evidence="11" id="KW-1185">Reference proteome</keyword>
<dbReference type="PROSITE" id="PS00606">
    <property type="entry name" value="KS3_1"/>
    <property type="match status" value="1"/>
</dbReference>
<dbReference type="Pfam" id="PF00550">
    <property type="entry name" value="PP-binding"/>
    <property type="match status" value="1"/>
</dbReference>
<dbReference type="PANTHER" id="PTHR43775">
    <property type="entry name" value="FATTY ACID SYNTHASE"/>
    <property type="match status" value="1"/>
</dbReference>
<evidence type="ECO:0000313" key="11">
    <source>
        <dbReference type="Proteomes" id="UP001474181"/>
    </source>
</evidence>
<evidence type="ECO:0000256" key="5">
    <source>
        <dbReference type="ARBA" id="ARBA00023268"/>
    </source>
</evidence>
<feature type="region of interest" description="Disordered" evidence="7">
    <location>
        <begin position="502"/>
        <end position="531"/>
    </location>
</feature>
<keyword evidence="4" id="KW-0045">Antibiotic biosynthesis</keyword>